<gene>
    <name evidence="2" type="ORF">LAZ67_2003043</name>
</gene>
<proteinExistence type="predicted"/>
<protein>
    <recommendedName>
        <fullName evidence="4">Reverse transcriptase</fullName>
    </recommendedName>
</protein>
<accession>A0ABY6K2J2</accession>
<feature type="compositionally biased region" description="Basic and acidic residues" evidence="1">
    <location>
        <begin position="190"/>
        <end position="203"/>
    </location>
</feature>
<organism evidence="2 3">
    <name type="scientific">Cordylochernes scorpioides</name>
    <dbReference type="NCBI Taxonomy" id="51811"/>
    <lineage>
        <taxon>Eukaryota</taxon>
        <taxon>Metazoa</taxon>
        <taxon>Ecdysozoa</taxon>
        <taxon>Arthropoda</taxon>
        <taxon>Chelicerata</taxon>
        <taxon>Arachnida</taxon>
        <taxon>Pseudoscorpiones</taxon>
        <taxon>Cheliferoidea</taxon>
        <taxon>Chernetidae</taxon>
        <taxon>Cordylochernes</taxon>
    </lineage>
</organism>
<sequence>MDHCVYVEHCAEFSQQQYVLALDNLVGGNNIIHLNKMNGHVLVDLATKALADRLIEEGLEIEDTLLKTYPSRKRAERVIVTNLPFFVEDAEVTSALKPHGQVKSIAPLLVNVAGFTMKDGRRELFILLNEGVKLERLSTRLNINHKGEILPAFLVYGVNHPKGWPGTWRCGFPDPTHPSTSVSPTLEGRLGTHNEPPRHDTQREGSPLVTEALELFHFLAQNHVDIAFIQERNKESLDYAQDLCLGYSAIVAPPAASRGSGLACHFVPGFALLRHRVLWPGCIDLVHLDVHGHKRAVINCHLSHAPHKRLEQLGSSPAAGSPGVAVVLKSAAAIEHLSSYIEDVEWAAEDLEDGELWSGWNRIKAEILAEIRSLHTTRPEPEDDYVTRASRYIRARLEASSTEADYPSLPDLGRALRIRRGVATIVRNEEGEIMGDHELRSRALSFFRHRFAQDPADPAEVDNFIAGTTTHPRSRRSSTPVRHLQGGNRCSHPHASHWKSPGRVLGASLVRGALPSYTRRGSICLVPKARSGPDLSYPDEVSFLEHRSGLGRGRNNNCGEVAAGGRIGGPGVRFDSLDRGFLMSLQVSLGLPPALIRWIQLLYAGANAAVRIGDHHTAAFPLLNGVRQGCAVSAALFSLATIPLLRRLQSALGEGKEEHFDAISVHQGVKTALRGGLSAYSWLSESGAWLTPLPPRTWLPARRQRLLGVWEAASKILALNHRVLPPNQLLGLTIIRGCRFLRPPDLIAASHWVGARVGDLTGHGHPIFASPADEAALSRYTSRLLEENCRGSYRVNGISEAIVLRGTATPLQRLTTRTARRMLERPRLAALPITQLLGRWLPHVSIPISISWSSLRRAHPASARESCIACGSGDLPLAPRYWSCRRIRPVIVEAFTIIQRSPDLKTWIFGHDLEDYALAIMASAKTRIYKYFLALEHGQKAHPCAEKYANFDLQSKRSINLRTVEKYANSPAGGKDANSATSADFAIKSPFNGVIEAQRNWANSSEDVNSVSEDCFTVVQGKKRRRGSAESPAAAAHSSNARRPGTNRRQRSSTERVPRAQEINTTRTHIVEARARQASSTEEQCLYVEHCPELEPYHYLKAIDEMVGGTSDVVQIAKVNGHLLLGLFNKALADRLINEGLEVEGMSLKTFPFYRRAVRITIGNLPFFVKDASVIDALLPYGRVTSIVPKQLKAGKYVYTDGRREAFIVPHDGMTIESIPARLDIRIKGEAWPMYLTSGIRCSRCRGQGHRRVICPLLTGQSTGPRRASPPFTTNVSQITAPELPRQASAASPAPSPPDPAMRFPALFLRPQPRLISLLYLVNPMATPPPPPSVRMEDDPEPDYWTDMVDPIDELMRSPGSEPILRTIDVFEFVDAARDPEVRECVVADLSPRQKKIVAQFLDKLIERTRDSVPLIRRGLSEFRAALTSYVPDPP</sequence>
<evidence type="ECO:0008006" key="4">
    <source>
        <dbReference type="Google" id="ProtNLM"/>
    </source>
</evidence>
<dbReference type="EMBL" id="CP092864">
    <property type="protein sequence ID" value="UYV63066.1"/>
    <property type="molecule type" value="Genomic_DNA"/>
</dbReference>
<evidence type="ECO:0000256" key="1">
    <source>
        <dbReference type="SAM" id="MobiDB-lite"/>
    </source>
</evidence>
<dbReference type="Proteomes" id="UP001235939">
    <property type="component" value="Chromosome 02"/>
</dbReference>
<name>A0ABY6K2J2_9ARAC</name>
<evidence type="ECO:0000313" key="2">
    <source>
        <dbReference type="EMBL" id="UYV63066.1"/>
    </source>
</evidence>
<feature type="region of interest" description="Disordered" evidence="1">
    <location>
        <begin position="1021"/>
        <end position="1061"/>
    </location>
</feature>
<feature type="region of interest" description="Disordered" evidence="1">
    <location>
        <begin position="469"/>
        <end position="497"/>
    </location>
</feature>
<feature type="region of interest" description="Disordered" evidence="1">
    <location>
        <begin position="175"/>
        <end position="204"/>
    </location>
</feature>
<keyword evidence="3" id="KW-1185">Reference proteome</keyword>
<evidence type="ECO:0000313" key="3">
    <source>
        <dbReference type="Proteomes" id="UP001235939"/>
    </source>
</evidence>
<reference evidence="2 3" key="1">
    <citation type="submission" date="2022-01" db="EMBL/GenBank/DDBJ databases">
        <title>A chromosomal length assembly of Cordylochernes scorpioides.</title>
        <authorList>
            <person name="Zeh D."/>
            <person name="Zeh J."/>
        </authorList>
    </citation>
    <scope>NUCLEOTIDE SEQUENCE [LARGE SCALE GENOMIC DNA]</scope>
    <source>
        <strain evidence="2">IN4F17</strain>
        <tissue evidence="2">Whole Body</tissue>
    </source>
</reference>
<feature type="compositionally biased region" description="Low complexity" evidence="1">
    <location>
        <begin position="1029"/>
        <end position="1043"/>
    </location>
</feature>